<feature type="transmembrane region" description="Helical" evidence="9">
    <location>
        <begin position="311"/>
        <end position="333"/>
    </location>
</feature>
<comment type="similarity">
    <text evidence="2 9">Belongs to the HMG-CoA reductase family.</text>
</comment>
<evidence type="ECO:0000256" key="4">
    <source>
        <dbReference type="ARBA" id="ARBA00022824"/>
    </source>
</evidence>
<dbReference type="InterPro" id="IPR009029">
    <property type="entry name" value="HMG_CoA_Rdtase_sub-bd_dom_sf"/>
</dbReference>
<feature type="transmembrane region" description="Helical" evidence="9">
    <location>
        <begin position="391"/>
        <end position="411"/>
    </location>
</feature>
<dbReference type="InterPro" id="IPR023074">
    <property type="entry name" value="HMG_CoA_Rdtase_cat_sf"/>
</dbReference>
<dbReference type="AlphaFoldDB" id="A0A9P8NVV0"/>
<dbReference type="NCBIfam" id="TIGR00533">
    <property type="entry name" value="HMG_CoA_R_NADP"/>
    <property type="match status" value="1"/>
</dbReference>
<dbReference type="InterPro" id="IPR025583">
    <property type="entry name" value="HMG-CoA_N_dom"/>
</dbReference>
<dbReference type="RefSeq" id="XP_046057695.1">
    <property type="nucleotide sequence ID" value="XM_046208557.1"/>
</dbReference>
<feature type="domain" description="SSD" evidence="10">
    <location>
        <begin position="173"/>
        <end position="339"/>
    </location>
</feature>
<dbReference type="Pfam" id="PF13323">
    <property type="entry name" value="HPIH"/>
    <property type="match status" value="1"/>
</dbReference>
<accession>A0A9P8NVV0</accession>
<dbReference type="InterPro" id="IPR000731">
    <property type="entry name" value="SSD"/>
</dbReference>
<evidence type="ECO:0000256" key="3">
    <source>
        <dbReference type="ARBA" id="ARBA00022692"/>
    </source>
</evidence>
<dbReference type="GO" id="GO:0015936">
    <property type="term" value="P:coenzyme A metabolic process"/>
    <property type="evidence" value="ECO:0007669"/>
    <property type="project" value="InterPro"/>
</dbReference>
<dbReference type="InterPro" id="IPR004554">
    <property type="entry name" value="HMG_CoA_Rdtase_eu_arc"/>
</dbReference>
<reference evidence="11" key="1">
    <citation type="journal article" date="2021" name="Open Biol.">
        <title>Shared evolutionary footprints suggest mitochondrial oxidative damage underlies multiple complex I losses in fungi.</title>
        <authorList>
            <person name="Schikora-Tamarit M.A."/>
            <person name="Marcet-Houben M."/>
            <person name="Nosek J."/>
            <person name="Gabaldon T."/>
        </authorList>
    </citation>
    <scope>NUCLEOTIDE SEQUENCE</scope>
    <source>
        <strain evidence="11">CBS6075</strain>
    </source>
</reference>
<dbReference type="PROSITE" id="PS00066">
    <property type="entry name" value="HMG_COA_REDUCTASE_1"/>
    <property type="match status" value="1"/>
</dbReference>
<evidence type="ECO:0000313" key="12">
    <source>
        <dbReference type="Proteomes" id="UP000769157"/>
    </source>
</evidence>
<dbReference type="PROSITE" id="PS50156">
    <property type="entry name" value="SSD"/>
    <property type="match status" value="1"/>
</dbReference>
<dbReference type="EC" id="1.1.1.34" evidence="9"/>
<keyword evidence="8 9" id="KW-0472">Membrane</keyword>
<protein>
    <recommendedName>
        <fullName evidence="9">3-hydroxy-3-methylglutaryl coenzyme A reductase</fullName>
        <shortName evidence="9">HMG-CoA reductase</shortName>
        <ecNumber evidence="9">1.1.1.34</ecNumber>
    </recommendedName>
</protein>
<keyword evidence="5 9" id="KW-0521">NADP</keyword>
<dbReference type="InterPro" id="IPR002202">
    <property type="entry name" value="HMG_CoA_Rdtase"/>
</dbReference>
<dbReference type="Proteomes" id="UP000769157">
    <property type="component" value="Unassembled WGS sequence"/>
</dbReference>
<dbReference type="FunFam" id="1.10.3270.10:FF:000001">
    <property type="entry name" value="3-hydroxy-3-methylglutaryl coenzyme A reductase"/>
    <property type="match status" value="1"/>
</dbReference>
<dbReference type="GO" id="GO:0005778">
    <property type="term" value="C:peroxisomal membrane"/>
    <property type="evidence" value="ECO:0007669"/>
    <property type="project" value="TreeGrafter"/>
</dbReference>
<dbReference type="OrthoDB" id="310654at2759"/>
<comment type="subcellular location">
    <subcellularLocation>
        <location evidence="1 9">Endoplasmic reticulum membrane</location>
        <topology evidence="1 9">Multi-pass membrane protein</topology>
    </subcellularLocation>
</comment>
<keyword evidence="3 9" id="KW-0812">Transmembrane</keyword>
<feature type="transmembrane region" description="Helical" evidence="9">
    <location>
        <begin position="21"/>
        <end position="39"/>
    </location>
</feature>
<feature type="transmembrane region" description="Helical" evidence="9">
    <location>
        <begin position="483"/>
        <end position="503"/>
    </location>
</feature>
<dbReference type="GO" id="GO:0006696">
    <property type="term" value="P:ergosterol biosynthetic process"/>
    <property type="evidence" value="ECO:0007669"/>
    <property type="project" value="TreeGrafter"/>
</dbReference>
<dbReference type="Gene3D" id="1.10.3270.10">
    <property type="entry name" value="HMGR, N-terminal domain"/>
    <property type="match status" value="1"/>
</dbReference>
<dbReference type="PRINTS" id="PR00071">
    <property type="entry name" value="HMGCOARDTASE"/>
</dbReference>
<keyword evidence="12" id="KW-1185">Reference proteome</keyword>
<dbReference type="PANTHER" id="PTHR10572:SF24">
    <property type="entry name" value="3-HYDROXY-3-METHYLGLUTARYL-COENZYME A REDUCTASE"/>
    <property type="match status" value="1"/>
</dbReference>
<evidence type="ECO:0000256" key="8">
    <source>
        <dbReference type="ARBA" id="ARBA00023136"/>
    </source>
</evidence>
<dbReference type="PROSITE" id="PS00318">
    <property type="entry name" value="HMG_COA_REDUCTASE_2"/>
    <property type="match status" value="1"/>
</dbReference>
<keyword evidence="7 9" id="KW-0560">Oxidoreductase</keyword>
<dbReference type="GO" id="GO:0005789">
    <property type="term" value="C:endoplasmic reticulum membrane"/>
    <property type="evidence" value="ECO:0007669"/>
    <property type="project" value="UniProtKB-SubCell"/>
</dbReference>
<name>A0A9P8NVV0_9ASCO</name>
<comment type="caution">
    <text evidence="11">The sequence shown here is derived from an EMBL/GenBank/DDBJ whole genome shotgun (WGS) entry which is preliminary data.</text>
</comment>
<sequence>MASKTASVCAYLARVCANRPIHFIISTALVASITYLSILDHYATSLNADSSKPVSFYHPSGSSDYNKWVQVENLSDYDSIDHYALTPIKFKRVGDSSLPVYDNMIVGMEENEKILVSDYSSTDSLYEQLETLSGSHDTEFKLRSSHRIGRYYEYIKSLFSKVGSLIKGAEPFDIILVTVAYGAMWFTFAQLFFEMKKLGSNFWLAFGSLLSSGIAFLFALAIGTTLLNLKVPLISLSEGLPFLVATIGFKHKIAFTAPVLKALNSRSGNDVPQVISDVVKFQTAIPLIKDQSIIIACFLLCSILAPNLTGLVNFCVMSALILAVDLFFTFTFYSSILSLKAQINKVHKEIELKQFLEEDGIDETVAERVASSTELTTDLFHHDSSIVSFKVAMIVGFISLHLFALGTSWLYDDSADYEPVNLFSTFSPTLSKSVALNVPIGKHGTLVTVMPTRIYSKVDLFTQAEDFAFHIFGRMSTAISDPLVGKFLFVLAGISVSINIYLLNATNAHLTETHAVKKAEKKREKIERSKVANIPKPAAPVVIPRSSNSSSDDIKEAQIIDESLSDDQSSSDVDSVESKAVGPKRSIEELAEILKAGNVKECTDDEVVELVTTGKLPLYALEKQLVNKTRAVVVRRKAIAKLADAPVLNTTKLPWKHYDYDRVFGACCENVIGFMPLPVGVAGPMIIDKVPYHIPMATTEGCLVASTMRGCKAINAGGGVQTVLTNDGMTRGPCISFPTLARTGAAKIWLDSEEGQKVMKSAFNSTSRFARLQHLQTAMAGTLLFIRFKTTTGDAMGMNMISKGVEYALNYMVKECGFEDMEVISLSGNYCTDKKAAAINWIEGRGKSVVAAAIVPADVVRKVLKSDVDALVELNVSKNLIGSAMAGSVGGFNAHAANLVTAVYLATGQDPAQNVESSNCITLMSKLANGDLQISVSMPSIEVGTIGGGTVLEPQGAMLELLGVRGPHPTEPGANARQLAKIVASAVLAAELSLCSALAAGHLVQSHMTHNRKAPAADGAATATSSAPDVKRLQEGSKICIRS</sequence>
<evidence type="ECO:0000313" key="11">
    <source>
        <dbReference type="EMBL" id="KAH3659984.1"/>
    </source>
</evidence>
<evidence type="ECO:0000256" key="6">
    <source>
        <dbReference type="ARBA" id="ARBA00022989"/>
    </source>
</evidence>
<comment type="catalytic activity">
    <reaction evidence="9">
        <text>(R)-mevalonate + 2 NADP(+) + CoA = (3S)-3-hydroxy-3-methylglutaryl-CoA + 2 NADPH + 2 H(+)</text>
        <dbReference type="Rhea" id="RHEA:15989"/>
        <dbReference type="ChEBI" id="CHEBI:15378"/>
        <dbReference type="ChEBI" id="CHEBI:36464"/>
        <dbReference type="ChEBI" id="CHEBI:43074"/>
        <dbReference type="ChEBI" id="CHEBI:57287"/>
        <dbReference type="ChEBI" id="CHEBI:57783"/>
        <dbReference type="ChEBI" id="CHEBI:58349"/>
        <dbReference type="EC" id="1.1.1.34"/>
    </reaction>
</comment>
<proteinExistence type="inferred from homology"/>
<dbReference type="GO" id="GO:0008299">
    <property type="term" value="P:isoprenoid biosynthetic process"/>
    <property type="evidence" value="ECO:0007669"/>
    <property type="project" value="InterPro"/>
</dbReference>
<keyword evidence="6 9" id="KW-1133">Transmembrane helix</keyword>
<dbReference type="SUPFAM" id="SSF56542">
    <property type="entry name" value="Substrate-binding domain of HMG-CoA reductase"/>
    <property type="match status" value="1"/>
</dbReference>
<evidence type="ECO:0000259" key="10">
    <source>
        <dbReference type="PROSITE" id="PS50156"/>
    </source>
</evidence>
<dbReference type="EMBL" id="JAEUBE010000511">
    <property type="protein sequence ID" value="KAH3659984.1"/>
    <property type="molecule type" value="Genomic_DNA"/>
</dbReference>
<dbReference type="FunFam" id="3.90.770.10:FF:000001">
    <property type="entry name" value="3-hydroxy-3-methylglutaryl coenzyme A reductase"/>
    <property type="match status" value="1"/>
</dbReference>
<feature type="transmembrane region" description="Helical" evidence="9">
    <location>
        <begin position="174"/>
        <end position="193"/>
    </location>
</feature>
<dbReference type="PROSITE" id="PS50065">
    <property type="entry name" value="HMG_COA_REDUCTASE_4"/>
    <property type="match status" value="1"/>
</dbReference>
<dbReference type="Gene3D" id="3.30.70.420">
    <property type="entry name" value="Hydroxymethylglutaryl-CoA reductase, class I/II, NAD/NADP-binding domain"/>
    <property type="match status" value="1"/>
</dbReference>
<feature type="transmembrane region" description="Helical" evidence="9">
    <location>
        <begin position="284"/>
        <end position="305"/>
    </location>
</feature>
<dbReference type="GO" id="GO:0004420">
    <property type="term" value="F:hydroxymethylglutaryl-CoA reductase (NADPH) activity"/>
    <property type="evidence" value="ECO:0007669"/>
    <property type="project" value="UniProtKB-EC"/>
</dbReference>
<gene>
    <name evidence="11" type="ORF">OGAPHI_007189</name>
</gene>
<dbReference type="InterPro" id="IPR023282">
    <property type="entry name" value="HMG_CoA_Rdtase_N"/>
</dbReference>
<dbReference type="InterPro" id="IPR023076">
    <property type="entry name" value="HMG_CoA_Rdtase_CS"/>
</dbReference>
<dbReference type="CDD" id="cd00643">
    <property type="entry name" value="HMG-CoA_reductase_classI"/>
    <property type="match status" value="1"/>
</dbReference>
<reference evidence="11" key="2">
    <citation type="submission" date="2021-01" db="EMBL/GenBank/DDBJ databases">
        <authorList>
            <person name="Schikora-Tamarit M.A."/>
        </authorList>
    </citation>
    <scope>NUCLEOTIDE SEQUENCE</scope>
    <source>
        <strain evidence="11">CBS6075</strain>
    </source>
</reference>
<dbReference type="GeneID" id="70239153"/>
<comment type="pathway">
    <text evidence="9">Metabolic intermediate biosynthesis; (R)-mevalonate biosynthesis; (R)-mevalonate from acetyl-CoA: step 3/3.</text>
</comment>
<evidence type="ECO:0000256" key="7">
    <source>
        <dbReference type="ARBA" id="ARBA00023002"/>
    </source>
</evidence>
<dbReference type="InterPro" id="IPR053958">
    <property type="entry name" value="HMGCR/SNAP/NPC1-like_SSD"/>
</dbReference>
<dbReference type="Gene3D" id="3.90.770.10">
    <property type="entry name" value="3-hydroxy-3-methylglutaryl-coenzyme A Reductase, Chain A, domain 2"/>
    <property type="match status" value="1"/>
</dbReference>
<evidence type="ECO:0000256" key="9">
    <source>
        <dbReference type="RuleBase" id="RU361219"/>
    </source>
</evidence>
<organism evidence="11 12">
    <name type="scientific">Ogataea philodendri</name>
    <dbReference type="NCBI Taxonomy" id="1378263"/>
    <lineage>
        <taxon>Eukaryota</taxon>
        <taxon>Fungi</taxon>
        <taxon>Dikarya</taxon>
        <taxon>Ascomycota</taxon>
        <taxon>Saccharomycotina</taxon>
        <taxon>Pichiomycetes</taxon>
        <taxon>Pichiales</taxon>
        <taxon>Pichiaceae</taxon>
        <taxon>Ogataea</taxon>
    </lineage>
</organism>
<feature type="transmembrane region" description="Helical" evidence="9">
    <location>
        <begin position="202"/>
        <end position="222"/>
    </location>
</feature>
<dbReference type="SUPFAM" id="SSF55035">
    <property type="entry name" value="NAD-binding domain of HMG-CoA reductase"/>
    <property type="match status" value="1"/>
</dbReference>
<dbReference type="PANTHER" id="PTHR10572">
    <property type="entry name" value="3-HYDROXY-3-METHYLGLUTARYL-COENZYME A REDUCTASE"/>
    <property type="match status" value="1"/>
</dbReference>
<evidence type="ECO:0000256" key="1">
    <source>
        <dbReference type="ARBA" id="ARBA00004477"/>
    </source>
</evidence>
<keyword evidence="4 9" id="KW-0256">Endoplasmic reticulum</keyword>
<dbReference type="PROSITE" id="PS01192">
    <property type="entry name" value="HMG_COA_REDUCTASE_3"/>
    <property type="match status" value="1"/>
</dbReference>
<dbReference type="InterPro" id="IPR009023">
    <property type="entry name" value="HMG_CoA_Rdtase_NAD(P)-bd_sf"/>
</dbReference>
<dbReference type="FunFam" id="3.30.70.420:FF:000001">
    <property type="entry name" value="3-hydroxy-3-methylglutaryl coenzyme A reductase"/>
    <property type="match status" value="1"/>
</dbReference>
<evidence type="ECO:0000256" key="5">
    <source>
        <dbReference type="ARBA" id="ARBA00022857"/>
    </source>
</evidence>
<dbReference type="Pfam" id="PF12349">
    <property type="entry name" value="Sterol-sensing"/>
    <property type="match status" value="1"/>
</dbReference>
<evidence type="ECO:0000256" key="2">
    <source>
        <dbReference type="ARBA" id="ARBA00007661"/>
    </source>
</evidence>
<dbReference type="Pfam" id="PF00368">
    <property type="entry name" value="HMG-CoA_red"/>
    <property type="match status" value="1"/>
</dbReference>